<dbReference type="InterPro" id="IPR011006">
    <property type="entry name" value="CheY-like_superfamily"/>
</dbReference>
<gene>
    <name evidence="7" type="ORF">OKA05_25830</name>
</gene>
<evidence type="ECO:0000256" key="3">
    <source>
        <dbReference type="ARBA" id="ARBA00022553"/>
    </source>
</evidence>
<dbReference type="InterPro" id="IPR036890">
    <property type="entry name" value="HATPase_C_sf"/>
</dbReference>
<dbReference type="PROSITE" id="PS50110">
    <property type="entry name" value="RESPONSE_REGULATORY"/>
    <property type="match status" value="2"/>
</dbReference>
<evidence type="ECO:0000313" key="7">
    <source>
        <dbReference type="EMBL" id="MCW1926005.1"/>
    </source>
</evidence>
<dbReference type="SMART" id="SM00448">
    <property type="entry name" value="REC"/>
    <property type="match status" value="2"/>
</dbReference>
<keyword evidence="8" id="KW-1185">Reference proteome</keyword>
<dbReference type="InterPro" id="IPR003594">
    <property type="entry name" value="HATPase_dom"/>
</dbReference>
<dbReference type="PANTHER" id="PTHR43547:SF2">
    <property type="entry name" value="HYBRID SIGNAL TRANSDUCTION HISTIDINE KINASE C"/>
    <property type="match status" value="1"/>
</dbReference>
<evidence type="ECO:0000259" key="6">
    <source>
        <dbReference type="PROSITE" id="PS50110"/>
    </source>
</evidence>
<feature type="modified residue" description="4-aspartylphosphate" evidence="4">
    <location>
        <position position="440"/>
    </location>
</feature>
<dbReference type="CDD" id="cd00075">
    <property type="entry name" value="HATPase"/>
    <property type="match status" value="1"/>
</dbReference>
<dbReference type="SMART" id="SM00387">
    <property type="entry name" value="HATPase_c"/>
    <property type="match status" value="1"/>
</dbReference>
<dbReference type="InterPro" id="IPR003661">
    <property type="entry name" value="HisK_dim/P_dom"/>
</dbReference>
<proteinExistence type="predicted"/>
<protein>
    <recommendedName>
        <fullName evidence="2">histidine kinase</fullName>
        <ecNumber evidence="2">2.7.13.3</ecNumber>
    </recommendedName>
</protein>
<evidence type="ECO:0000256" key="1">
    <source>
        <dbReference type="ARBA" id="ARBA00000085"/>
    </source>
</evidence>
<evidence type="ECO:0000313" key="8">
    <source>
        <dbReference type="Proteomes" id="UP001320876"/>
    </source>
</evidence>
<reference evidence="7 8" key="1">
    <citation type="submission" date="2022-10" db="EMBL/GenBank/DDBJ databases">
        <title>Luteolibacter arcticus strain CCTCC AB 2014275, whole genome shotgun sequencing project.</title>
        <authorList>
            <person name="Zhao G."/>
            <person name="Shen L."/>
        </authorList>
    </citation>
    <scope>NUCLEOTIDE SEQUENCE [LARGE SCALE GENOMIC DNA]</scope>
    <source>
        <strain evidence="7 8">CCTCC AB 2014275</strain>
    </source>
</reference>
<comment type="caution">
    <text evidence="7">The sequence shown here is derived from an EMBL/GenBank/DDBJ whole genome shotgun (WGS) entry which is preliminary data.</text>
</comment>
<feature type="domain" description="Response regulatory" evidence="6">
    <location>
        <begin position="8"/>
        <end position="125"/>
    </location>
</feature>
<dbReference type="Pfam" id="PF00512">
    <property type="entry name" value="HisKA"/>
    <property type="match status" value="1"/>
</dbReference>
<dbReference type="SUPFAM" id="SSF55874">
    <property type="entry name" value="ATPase domain of HSP90 chaperone/DNA topoisomerase II/histidine kinase"/>
    <property type="match status" value="1"/>
</dbReference>
<name>A0ABT3GR49_9BACT</name>
<dbReference type="CDD" id="cd17580">
    <property type="entry name" value="REC_2_DhkD-like"/>
    <property type="match status" value="1"/>
</dbReference>
<feature type="domain" description="Histidine kinase" evidence="5">
    <location>
        <begin position="154"/>
        <end position="372"/>
    </location>
</feature>
<dbReference type="SMART" id="SM00388">
    <property type="entry name" value="HisKA"/>
    <property type="match status" value="1"/>
</dbReference>
<dbReference type="InterPro" id="IPR005467">
    <property type="entry name" value="His_kinase_dom"/>
</dbReference>
<dbReference type="CDD" id="cd00082">
    <property type="entry name" value="HisKA"/>
    <property type="match status" value="1"/>
</dbReference>
<keyword evidence="3 4" id="KW-0597">Phosphoprotein</keyword>
<organism evidence="7 8">
    <name type="scientific">Luteolibacter arcticus</name>
    <dbReference type="NCBI Taxonomy" id="1581411"/>
    <lineage>
        <taxon>Bacteria</taxon>
        <taxon>Pseudomonadati</taxon>
        <taxon>Verrucomicrobiota</taxon>
        <taxon>Verrucomicrobiia</taxon>
        <taxon>Verrucomicrobiales</taxon>
        <taxon>Verrucomicrobiaceae</taxon>
        <taxon>Luteolibacter</taxon>
    </lineage>
</organism>
<dbReference type="InterPro" id="IPR036097">
    <property type="entry name" value="HisK_dim/P_sf"/>
</dbReference>
<dbReference type="Pfam" id="PF00072">
    <property type="entry name" value="Response_reg"/>
    <property type="match status" value="2"/>
</dbReference>
<dbReference type="EMBL" id="JAPDDT010000019">
    <property type="protein sequence ID" value="MCW1926005.1"/>
    <property type="molecule type" value="Genomic_DNA"/>
</dbReference>
<dbReference type="PROSITE" id="PS50109">
    <property type="entry name" value="HIS_KIN"/>
    <property type="match status" value="1"/>
</dbReference>
<evidence type="ECO:0000256" key="2">
    <source>
        <dbReference type="ARBA" id="ARBA00012438"/>
    </source>
</evidence>
<dbReference type="Proteomes" id="UP001320876">
    <property type="component" value="Unassembled WGS sequence"/>
</dbReference>
<dbReference type="SUPFAM" id="SSF52172">
    <property type="entry name" value="CheY-like"/>
    <property type="match status" value="2"/>
</dbReference>
<dbReference type="InterPro" id="IPR004358">
    <property type="entry name" value="Sig_transdc_His_kin-like_C"/>
</dbReference>
<evidence type="ECO:0000256" key="4">
    <source>
        <dbReference type="PROSITE-ProRule" id="PRU00169"/>
    </source>
</evidence>
<dbReference type="Gene3D" id="3.40.50.2300">
    <property type="match status" value="2"/>
</dbReference>
<dbReference type="Pfam" id="PF02518">
    <property type="entry name" value="HATPase_c"/>
    <property type="match status" value="1"/>
</dbReference>
<dbReference type="EC" id="2.7.13.3" evidence="2"/>
<dbReference type="SUPFAM" id="SSF47384">
    <property type="entry name" value="Homodimeric domain of signal transducing histidine kinase"/>
    <property type="match status" value="1"/>
</dbReference>
<feature type="modified residue" description="4-aspartylphosphate" evidence="4">
    <location>
        <position position="57"/>
    </location>
</feature>
<dbReference type="Gene3D" id="3.30.565.10">
    <property type="entry name" value="Histidine kinase-like ATPase, C-terminal domain"/>
    <property type="match status" value="1"/>
</dbReference>
<accession>A0ABT3GR49</accession>
<comment type="catalytic activity">
    <reaction evidence="1">
        <text>ATP + protein L-histidine = ADP + protein N-phospho-L-histidine.</text>
        <dbReference type="EC" id="2.7.13.3"/>
    </reaction>
</comment>
<dbReference type="RefSeq" id="WP_264490113.1">
    <property type="nucleotide sequence ID" value="NZ_JAPDDT010000019.1"/>
</dbReference>
<dbReference type="PANTHER" id="PTHR43547">
    <property type="entry name" value="TWO-COMPONENT HISTIDINE KINASE"/>
    <property type="match status" value="1"/>
</dbReference>
<sequence length="511" mass="55820">MTQPLPIKFLLVDDREANLIALTGLLRRDGLELLTARSGQEALELLLVHDVALALIDVQMPEMNGFELAELMRGTERTRKVPIIFLTAGAVDSQRRIRGYETGAVDFLAKPIDADSLMNKAATFLELARQRQALAESNAKLAEADRRKDEFLAMLAHELRNPLAPMRNATGILRSPNAGPDERGHANQVLERQIENMSRMIDDLLDVSRITEGKIELRKTPVRLDTILNAAVHLVRPVADAHGQELVVHLPDEQVVLDADPTRLEQVFGNLLHNASKYGGKGCRIELSAEKSGDDVFVKVRDNGPGIAPDLLPRVFDLFVQSSRTLDRAHGGLGIGLTVVRRLVKLHGGSVKAYSEGLGHGSEFVVRLPVVTLVTPPPEEPAPERETGSLRLLIVDDNEDAAITLAMLQELDGHVTRVAHSGAAALEAVPDFNPEVVLLDIGLPGMDGYEVARRLRTMPGMADTFVVAMTGYGSDEDRALAAQAGFDEHLVKPPDLQLLSKWLKERATPVA</sequence>
<dbReference type="InterPro" id="IPR001789">
    <property type="entry name" value="Sig_transdc_resp-reg_receiver"/>
</dbReference>
<dbReference type="PRINTS" id="PR00344">
    <property type="entry name" value="BCTRLSENSOR"/>
</dbReference>
<evidence type="ECO:0000259" key="5">
    <source>
        <dbReference type="PROSITE" id="PS50109"/>
    </source>
</evidence>
<feature type="domain" description="Response regulatory" evidence="6">
    <location>
        <begin position="391"/>
        <end position="507"/>
    </location>
</feature>
<dbReference type="Gene3D" id="1.10.287.130">
    <property type="match status" value="1"/>
</dbReference>